<dbReference type="AlphaFoldDB" id="A0A955L9F1"/>
<organism evidence="2 3">
    <name type="scientific">Candidatus Dojkabacteria bacterium</name>
    <dbReference type="NCBI Taxonomy" id="2099670"/>
    <lineage>
        <taxon>Bacteria</taxon>
        <taxon>Candidatus Dojkabacteria</taxon>
    </lineage>
</organism>
<proteinExistence type="predicted"/>
<evidence type="ECO:0000256" key="1">
    <source>
        <dbReference type="SAM" id="Phobius"/>
    </source>
</evidence>
<name>A0A955L9F1_9BACT</name>
<keyword evidence="1" id="KW-0812">Transmembrane</keyword>
<feature type="transmembrane region" description="Helical" evidence="1">
    <location>
        <begin position="29"/>
        <end position="50"/>
    </location>
</feature>
<reference evidence="2" key="1">
    <citation type="submission" date="2020-04" db="EMBL/GenBank/DDBJ databases">
        <authorList>
            <person name="Zhang T."/>
        </authorList>
    </citation>
    <scope>NUCLEOTIDE SEQUENCE</scope>
    <source>
        <strain evidence="2">HKST-UBA09</strain>
    </source>
</reference>
<evidence type="ECO:0000313" key="2">
    <source>
        <dbReference type="EMBL" id="MCA9386567.1"/>
    </source>
</evidence>
<dbReference type="EMBL" id="JAGQLF010000006">
    <property type="protein sequence ID" value="MCA9386567.1"/>
    <property type="molecule type" value="Genomic_DNA"/>
</dbReference>
<comment type="caution">
    <text evidence="2">The sequence shown here is derived from an EMBL/GenBank/DDBJ whole genome shotgun (WGS) entry which is preliminary data.</text>
</comment>
<dbReference type="Proteomes" id="UP000714915">
    <property type="component" value="Unassembled WGS sequence"/>
</dbReference>
<reference evidence="2" key="2">
    <citation type="journal article" date="2021" name="Microbiome">
        <title>Successional dynamics and alternative stable states in a saline activated sludge microbial community over 9 years.</title>
        <authorList>
            <person name="Wang Y."/>
            <person name="Ye J."/>
            <person name="Ju F."/>
            <person name="Liu L."/>
            <person name="Boyd J.A."/>
            <person name="Deng Y."/>
            <person name="Parks D.H."/>
            <person name="Jiang X."/>
            <person name="Yin X."/>
            <person name="Woodcroft B.J."/>
            <person name="Tyson G.W."/>
            <person name="Hugenholtz P."/>
            <person name="Polz M.F."/>
            <person name="Zhang T."/>
        </authorList>
    </citation>
    <scope>NUCLEOTIDE SEQUENCE</scope>
    <source>
        <strain evidence="2">HKST-UBA09</strain>
    </source>
</reference>
<sequence length="556" mass="62522">MSDEVKSEITDVSESSKPMSSFIQNKNTVRALIVGAGIVFLLVIFIFLLFTNYGKSKSFNVTSGVEEAGVYIEESFGLTLDAMDFRTFNPEQPLDFIDFEKLEKEMNNLSEKFTFWESPESSDSIDLKGKTVNSILDSNADITLEDDTVGLKMNLDIQTQYSENYETDKFELDSAQEMIEFFSNNSDEEIQELLNEMNIFVDGTFTISSIKNGNLDVDTTVALINGQGYFVLNDIENGGLITPEDMASIESIVGKTLGIDPKDGIKQIFGFYAEALKEAGSVTSYDSLAEFKNSQEYKDLNQELAQNFAGMPEEQIELIQNTGPKVVNIIKDNLKNLDMFVNIAEIDPFSENTNSICYSGDLNSKGIVETTQNVFLDSYDVIVEDLSDIYGKSDTFKDMVPEQDKVAQNREDMMEAFESVSAFAGLVKFNLTSCHDKDNKFNTGKGINFDIEVFGYGIEGYLNSYTKTFESEFEMPTLEVEVDYTNEFTELFSNLSSVYEDALLPIESPSTLDYDDYEDSFDTTLSGPEQELTDRYINGEITYEEYVDALNELYGL</sequence>
<evidence type="ECO:0000313" key="3">
    <source>
        <dbReference type="Proteomes" id="UP000714915"/>
    </source>
</evidence>
<protein>
    <submittedName>
        <fullName evidence="2">Uncharacterized protein</fullName>
    </submittedName>
</protein>
<gene>
    <name evidence="2" type="ORF">KC669_00890</name>
</gene>
<accession>A0A955L9F1</accession>
<keyword evidence="1" id="KW-1133">Transmembrane helix</keyword>
<keyword evidence="1" id="KW-0472">Membrane</keyword>